<dbReference type="InterPro" id="IPR002938">
    <property type="entry name" value="FAD-bd"/>
</dbReference>
<dbReference type="PANTHER" id="PTHR43004:SF19">
    <property type="entry name" value="BINDING MONOOXYGENASE, PUTATIVE (JCVI)-RELATED"/>
    <property type="match status" value="1"/>
</dbReference>
<dbReference type="EMBL" id="JACCFS010000001">
    <property type="protein sequence ID" value="NYJ36303.1"/>
    <property type="molecule type" value="Genomic_DNA"/>
</dbReference>
<dbReference type="GO" id="GO:0071949">
    <property type="term" value="F:FAD binding"/>
    <property type="evidence" value="ECO:0007669"/>
    <property type="project" value="InterPro"/>
</dbReference>
<gene>
    <name evidence="5" type="ORF">HNR10_004184</name>
</gene>
<dbReference type="Gene3D" id="3.50.50.60">
    <property type="entry name" value="FAD/NAD(P)-binding domain"/>
    <property type="match status" value="1"/>
</dbReference>
<evidence type="ECO:0000313" key="6">
    <source>
        <dbReference type="Proteomes" id="UP000572051"/>
    </source>
</evidence>
<dbReference type="GO" id="GO:0016709">
    <property type="term" value="F:oxidoreductase activity, acting on paired donors, with incorporation or reduction of molecular oxygen, NAD(P)H as one donor, and incorporation of one atom of oxygen"/>
    <property type="evidence" value="ECO:0007669"/>
    <property type="project" value="UniProtKB-ARBA"/>
</dbReference>
<feature type="domain" description="FAD-binding" evidence="4">
    <location>
        <begin position="2"/>
        <end position="334"/>
    </location>
</feature>
<comment type="caution">
    <text evidence="5">The sequence shown here is derived from an EMBL/GenBank/DDBJ whole genome shotgun (WGS) entry which is preliminary data.</text>
</comment>
<keyword evidence="2" id="KW-0285">Flavoprotein</keyword>
<dbReference type="Gene3D" id="3.30.70.2450">
    <property type="match status" value="1"/>
</dbReference>
<proteinExistence type="predicted"/>
<sequence length="511" mass="55398">MDTDVLIVGAGPTGLALAARLHHLGVAVRIIDRHAGVLELTKSAALHARTLEHLRDLGLADAVLAEGRRVDVLCLRTGHRDRIAVDFRTLADTAYPFMVDLPQARTEHLLIDLLAERGVRVERGTECTGLEQDADGVRATVVTDGRAATVRARWLVGCDGARSTVRELLGIERVGAPYSDDWVLCDADVDWPLPRNEMTFSGDTEGIFGVFPLPGERRYRLAYTATPGVEPDLRDAQNAMARTGIEGTIRSADQFWTFSLAHEQAVRYRDGRVFLAGDAGHVHTPFGGQGLNLGVGDAMNLAWRLAAAAHGAADALDTYQDERHPVAAQVIAFTHRGAQMMLLRGDPRRHVRDAALTVLRSSTRARRALARRFSQLDHGYRRAPGSGGRVRGLAGGDRLPDLAFFDGHANRARRLHEFLPSDRHTVLLTDATQAERLTVPDSVAVRLITPDWARAASADTAVPTALDRGREAARLYGAAYLVRPDRHVAYAGPPAGLPAALAPLAGLGEVR</sequence>
<keyword evidence="6" id="KW-1185">Reference proteome</keyword>
<evidence type="ECO:0000256" key="1">
    <source>
        <dbReference type="ARBA" id="ARBA00001974"/>
    </source>
</evidence>
<organism evidence="5 6">
    <name type="scientific">Nocardiopsis aegyptia</name>
    <dbReference type="NCBI Taxonomy" id="220378"/>
    <lineage>
        <taxon>Bacteria</taxon>
        <taxon>Bacillati</taxon>
        <taxon>Actinomycetota</taxon>
        <taxon>Actinomycetes</taxon>
        <taxon>Streptosporangiales</taxon>
        <taxon>Nocardiopsidaceae</taxon>
        <taxon>Nocardiopsis</taxon>
    </lineage>
</organism>
<accession>A0A7Z0JBG3</accession>
<evidence type="ECO:0000256" key="2">
    <source>
        <dbReference type="ARBA" id="ARBA00022630"/>
    </source>
</evidence>
<reference evidence="5 6" key="1">
    <citation type="submission" date="2020-07" db="EMBL/GenBank/DDBJ databases">
        <title>Sequencing the genomes of 1000 actinobacteria strains.</title>
        <authorList>
            <person name="Klenk H.-P."/>
        </authorList>
    </citation>
    <scope>NUCLEOTIDE SEQUENCE [LARGE SCALE GENOMIC DNA]</scope>
    <source>
        <strain evidence="5 6">DSM 44442</strain>
    </source>
</reference>
<evidence type="ECO:0000313" key="5">
    <source>
        <dbReference type="EMBL" id="NYJ36303.1"/>
    </source>
</evidence>
<dbReference type="RefSeq" id="WP_179826123.1">
    <property type="nucleotide sequence ID" value="NZ_JACCFS010000001.1"/>
</dbReference>
<protein>
    <submittedName>
        <fullName evidence="5">2-polyprenyl-6-methoxyphenol hydroxylase-like FAD-dependent oxidoreductase</fullName>
    </submittedName>
</protein>
<dbReference type="Gene3D" id="3.40.30.120">
    <property type="match status" value="1"/>
</dbReference>
<comment type="cofactor">
    <cofactor evidence="1">
        <name>FAD</name>
        <dbReference type="ChEBI" id="CHEBI:57692"/>
    </cofactor>
</comment>
<dbReference type="InterPro" id="IPR036188">
    <property type="entry name" value="FAD/NAD-bd_sf"/>
</dbReference>
<dbReference type="AlphaFoldDB" id="A0A7Z0JBG3"/>
<dbReference type="PANTHER" id="PTHR43004">
    <property type="entry name" value="TRK SYSTEM POTASSIUM UPTAKE PROTEIN"/>
    <property type="match status" value="1"/>
</dbReference>
<dbReference type="Proteomes" id="UP000572051">
    <property type="component" value="Unassembled WGS sequence"/>
</dbReference>
<evidence type="ECO:0000256" key="3">
    <source>
        <dbReference type="ARBA" id="ARBA00022827"/>
    </source>
</evidence>
<dbReference type="InterPro" id="IPR050641">
    <property type="entry name" value="RIFMO-like"/>
</dbReference>
<keyword evidence="3" id="KW-0274">FAD</keyword>
<dbReference type="PRINTS" id="PR00420">
    <property type="entry name" value="RNGMNOXGNASE"/>
</dbReference>
<dbReference type="SUPFAM" id="SSF51905">
    <property type="entry name" value="FAD/NAD(P)-binding domain"/>
    <property type="match status" value="1"/>
</dbReference>
<name>A0A7Z0JBG3_9ACTN</name>
<dbReference type="Pfam" id="PF01494">
    <property type="entry name" value="FAD_binding_3"/>
    <property type="match status" value="1"/>
</dbReference>
<evidence type="ECO:0000259" key="4">
    <source>
        <dbReference type="Pfam" id="PF01494"/>
    </source>
</evidence>